<dbReference type="EMBL" id="DS547100">
    <property type="protein sequence ID" value="EDR09097.1"/>
    <property type="molecule type" value="Genomic_DNA"/>
</dbReference>
<keyword evidence="2" id="KW-1185">Reference proteome</keyword>
<dbReference type="PANTHER" id="PTHR28002:SF1">
    <property type="entry name" value="MIOREX COMPLEX COMPONENT 11"/>
    <property type="match status" value="1"/>
</dbReference>
<name>B0D8M1_LACBS</name>
<dbReference type="Proteomes" id="UP000001194">
    <property type="component" value="Unassembled WGS sequence"/>
</dbReference>
<dbReference type="InterPro" id="IPR018811">
    <property type="entry name" value="MRX11"/>
</dbReference>
<evidence type="ECO:0000313" key="1">
    <source>
        <dbReference type="EMBL" id="EDR09097.1"/>
    </source>
</evidence>
<proteinExistence type="predicted"/>
<dbReference type="GO" id="GO:0005739">
    <property type="term" value="C:mitochondrion"/>
    <property type="evidence" value="ECO:0007669"/>
    <property type="project" value="TreeGrafter"/>
</dbReference>
<gene>
    <name evidence="1" type="ORF">LACBIDRAFT_296368</name>
</gene>
<dbReference type="KEGG" id="lbc:LACBIDRAFT_296368"/>
<protein>
    <submittedName>
        <fullName evidence="1">Predicted protein</fullName>
    </submittedName>
</protein>
<dbReference type="GeneID" id="6075897"/>
<reference evidence="1 2" key="1">
    <citation type="journal article" date="2008" name="Nature">
        <title>The genome of Laccaria bicolor provides insights into mycorrhizal symbiosis.</title>
        <authorList>
            <person name="Martin F."/>
            <person name="Aerts A."/>
            <person name="Ahren D."/>
            <person name="Brun A."/>
            <person name="Danchin E.G.J."/>
            <person name="Duchaussoy F."/>
            <person name="Gibon J."/>
            <person name="Kohler A."/>
            <person name="Lindquist E."/>
            <person name="Pereda V."/>
            <person name="Salamov A."/>
            <person name="Shapiro H.J."/>
            <person name="Wuyts J."/>
            <person name="Blaudez D."/>
            <person name="Buee M."/>
            <person name="Brokstein P."/>
            <person name="Canbaeck B."/>
            <person name="Cohen D."/>
            <person name="Courty P.E."/>
            <person name="Coutinho P.M."/>
            <person name="Delaruelle C."/>
            <person name="Detter J.C."/>
            <person name="Deveau A."/>
            <person name="DiFazio S."/>
            <person name="Duplessis S."/>
            <person name="Fraissinet-Tachet L."/>
            <person name="Lucic E."/>
            <person name="Frey-Klett P."/>
            <person name="Fourrey C."/>
            <person name="Feussner I."/>
            <person name="Gay G."/>
            <person name="Grimwood J."/>
            <person name="Hoegger P.J."/>
            <person name="Jain P."/>
            <person name="Kilaru S."/>
            <person name="Labbe J."/>
            <person name="Lin Y.C."/>
            <person name="Legue V."/>
            <person name="Le Tacon F."/>
            <person name="Marmeisse R."/>
            <person name="Melayah D."/>
            <person name="Montanini B."/>
            <person name="Muratet M."/>
            <person name="Nehls U."/>
            <person name="Niculita-Hirzel H."/>
            <person name="Oudot-Le Secq M.P."/>
            <person name="Peter M."/>
            <person name="Quesneville H."/>
            <person name="Rajashekar B."/>
            <person name="Reich M."/>
            <person name="Rouhier N."/>
            <person name="Schmutz J."/>
            <person name="Yin T."/>
            <person name="Chalot M."/>
            <person name="Henrissat B."/>
            <person name="Kuees U."/>
            <person name="Lucas S."/>
            <person name="Van de Peer Y."/>
            <person name="Podila G.K."/>
            <person name="Polle A."/>
            <person name="Pukkila P.J."/>
            <person name="Richardson P.M."/>
            <person name="Rouze P."/>
            <person name="Sanders I.R."/>
            <person name="Stajich J.E."/>
            <person name="Tunlid A."/>
            <person name="Tuskan G."/>
            <person name="Grigoriev I.V."/>
        </authorList>
    </citation>
    <scope>NUCLEOTIDE SEQUENCE [LARGE SCALE GENOMIC DNA]</scope>
    <source>
        <strain evidence="2">S238N-H82 / ATCC MYA-4686</strain>
    </source>
</reference>
<dbReference type="OrthoDB" id="5580261at2759"/>
<accession>B0D8M1</accession>
<organism evidence="2">
    <name type="scientific">Laccaria bicolor (strain S238N-H82 / ATCC MYA-4686)</name>
    <name type="common">Bicoloured deceiver</name>
    <name type="synonym">Laccaria laccata var. bicolor</name>
    <dbReference type="NCBI Taxonomy" id="486041"/>
    <lineage>
        <taxon>Eukaryota</taxon>
        <taxon>Fungi</taxon>
        <taxon>Dikarya</taxon>
        <taxon>Basidiomycota</taxon>
        <taxon>Agaricomycotina</taxon>
        <taxon>Agaricomycetes</taxon>
        <taxon>Agaricomycetidae</taxon>
        <taxon>Agaricales</taxon>
        <taxon>Agaricineae</taxon>
        <taxon>Hydnangiaceae</taxon>
        <taxon>Laccaria</taxon>
    </lineage>
</organism>
<dbReference type="PANTHER" id="PTHR28002">
    <property type="entry name" value="MIOREX COMPLEX COMPONENT 11"/>
    <property type="match status" value="1"/>
</dbReference>
<dbReference type="RefSeq" id="XP_001880410.1">
    <property type="nucleotide sequence ID" value="XM_001880375.1"/>
</dbReference>
<evidence type="ECO:0000313" key="2">
    <source>
        <dbReference type="Proteomes" id="UP000001194"/>
    </source>
</evidence>
<dbReference type="InParanoid" id="B0D8M1"/>
<dbReference type="STRING" id="486041.B0D8M1"/>
<dbReference type="Pfam" id="PF10306">
    <property type="entry name" value="FLILHELTA"/>
    <property type="match status" value="1"/>
</dbReference>
<dbReference type="HOGENOM" id="CLU_106792_0_0_1"/>
<sequence>MSSPRPEGRFSAYKIALKSVSARTGTPLPSLLVSFGVLHELTAILPLVGVFYGARALGIGERVIHAVVMEDSSSQYSQDGAVARGRNVLKTWVDEGDRWAAKVGTRYGLFGYEKGDLNGMSATIGAPGHIAGDVANAIVAYGLTKALLPLRVGVSIYLSPMFSRQVIEPLRKTLLRPFRR</sequence>
<dbReference type="AlphaFoldDB" id="B0D8M1"/>